<comment type="caution">
    <text evidence="2">The sequence shown here is derived from an EMBL/GenBank/DDBJ whole genome shotgun (WGS) entry which is preliminary data.</text>
</comment>
<dbReference type="Proteomes" id="UP000435112">
    <property type="component" value="Unassembled WGS sequence"/>
</dbReference>
<evidence type="ECO:0000313" key="2">
    <source>
        <dbReference type="EMBL" id="KAE9009381.1"/>
    </source>
</evidence>
<evidence type="ECO:0000313" key="7">
    <source>
        <dbReference type="Proteomes" id="UP000435112"/>
    </source>
</evidence>
<dbReference type="Proteomes" id="UP000429607">
    <property type="component" value="Unassembled WGS sequence"/>
</dbReference>
<sequence>MVSFPATKYARYKRATAFFLDWLLRARGRGRHAGHRVQVDALGDVVHEIAAEPTSLTPKLLAELPKALAACRCAITLREHVATFFDDDEQGHQHFLGLLRAWYKVLKGIDSEVKKSCLPSTVELSFENYYEVLQVEEDYFPDEESFNKDKQTPKKVKADRKSLFDEAFAEDKRLEVVYFFLELEELVGGVFDIYEQVKKQERTMAEAAVVAKVAMDLARALTAKLQLRYPSLKTAEDVLAVVLEHAPSSLKAQMLKLETETREKFEKEKIYRFVPGMLLSDFVNVWGTLDKFVLAFPNSDRQLMCYPDGYFGENYHEERTPHYVLPDDSNMVPLLLQQLPLIYNMVQTTKASTGSGYKRSSGSMCASFLALMQDYFESRKVTVPVVFACICWLKSVAALQGNAGLSRNVSLTFKHGRELVKIVEATMEKGSVLAAYYKYHGLLQQCAESIDQYSHFHHLARANPIMAGFLMLDRDMAFLLMSSRVLNLTSRFKAFGHLYNALLKEGFLQHIPFIDNLLDVYEETIFTPSRDAAVHGRYTRTYLLSSNLNARAVNSIYQNNLSTIPDSELAQKRKDLDIVDLSKILGLLLKEDMSFLDTSSCAAMLNTAASVCSKELFETRELSRNVMTFNDDLTDTFTEIVDRLERRPIYDDYIACQMAGQSPQNSFNTALEMTVMHPLIILLDGLQPNGFIDVSKLPRGLGELCEGYIIDPNVFNVACKKAAAVIAAKFGASPQICEQRYFTYPAHPDFVKQEYGAASLEGNTENERRGRVFAILMNILKNAKGPLRGRELSFLKDEIKKDPDLLRLVSPRSSSSGSDSSTSAFPDDLCTLLHQAAAGPAHDVDLVEWMIQLGALVRQPTLYCRNSFRHRDHTCSEENLPNTMAVHSAAIAGYDDIVRVILESDSMVDLNTPTFQTTETLALLAAKHGKRNVLDMLTSFMADLRIPDRNGKLLSDVTEDQAWSRELAKIVDDNFERQADWEDVRIRDSLFWQQRNPKAERLRSAVRNRRDEKQASALINANNVGVPKRQTAKKGKKGKTTAWGVTNSAIMATDSEEISNLLKNLIVSPGLKASASSSSSDLIPTRRTVHEESIAKMSAMFARLRDPDISTADKADDMQRVCKRIEQLMHHVDYLTQPDKLDDTDPQLRTTIASEALQVVHMMQKFYRVDHAAVKVPELSPVRTLCDTTSDFLRFVVGTMFVLDALGRKPQVRELLDLIRKRTQTKPLQE</sequence>
<reference evidence="5 7" key="1">
    <citation type="submission" date="2018-09" db="EMBL/GenBank/DDBJ databases">
        <title>Genomic investigation of the strawberry pathogen Phytophthora fragariae indicates pathogenicity is determined by transcriptional variation in three key races.</title>
        <authorList>
            <person name="Adams T.M."/>
            <person name="Armitage A.D."/>
            <person name="Sobczyk M.K."/>
            <person name="Bates H.J."/>
            <person name="Dunwell J.M."/>
            <person name="Nellist C.F."/>
            <person name="Harrison R.J."/>
        </authorList>
    </citation>
    <scope>NUCLEOTIDE SEQUENCE [LARGE SCALE GENOMIC DNA]</scope>
    <source>
        <strain evidence="3 5">SCRP249</strain>
        <strain evidence="2 7">SCRP324</strain>
        <strain evidence="4 6">SCRP333</strain>
    </source>
</reference>
<evidence type="ECO:0000313" key="3">
    <source>
        <dbReference type="EMBL" id="KAE9014601.1"/>
    </source>
</evidence>
<dbReference type="OrthoDB" id="10291037at2759"/>
<dbReference type="PANTHER" id="PTHR38795:SF1">
    <property type="entry name" value="DUF6604 DOMAIN-CONTAINING PROTEIN"/>
    <property type="match status" value="1"/>
</dbReference>
<dbReference type="Gene3D" id="1.25.40.20">
    <property type="entry name" value="Ankyrin repeat-containing domain"/>
    <property type="match status" value="1"/>
</dbReference>
<protein>
    <recommendedName>
        <fullName evidence="1">DUF6604 domain-containing protein</fullName>
    </recommendedName>
</protein>
<name>A0A6A3KQ01_9STRA</name>
<dbReference type="EMBL" id="QXFU01001149">
    <property type="protein sequence ID" value="KAE9009381.1"/>
    <property type="molecule type" value="Genomic_DNA"/>
</dbReference>
<keyword evidence="6" id="KW-1185">Reference proteome</keyword>
<evidence type="ECO:0000313" key="4">
    <source>
        <dbReference type="EMBL" id="KAE9327731.1"/>
    </source>
</evidence>
<evidence type="ECO:0000313" key="5">
    <source>
        <dbReference type="Proteomes" id="UP000429607"/>
    </source>
</evidence>
<organism evidence="2 7">
    <name type="scientific">Phytophthora rubi</name>
    <dbReference type="NCBI Taxonomy" id="129364"/>
    <lineage>
        <taxon>Eukaryota</taxon>
        <taxon>Sar</taxon>
        <taxon>Stramenopiles</taxon>
        <taxon>Oomycota</taxon>
        <taxon>Peronosporomycetes</taxon>
        <taxon>Peronosporales</taxon>
        <taxon>Peronosporaceae</taxon>
        <taxon>Phytophthora</taxon>
    </lineage>
</organism>
<feature type="domain" description="DUF6604" evidence="1">
    <location>
        <begin position="11"/>
        <end position="225"/>
    </location>
</feature>
<dbReference type="InterPro" id="IPR036770">
    <property type="entry name" value="Ankyrin_rpt-contain_sf"/>
</dbReference>
<proteinExistence type="predicted"/>
<evidence type="ECO:0000313" key="6">
    <source>
        <dbReference type="Proteomes" id="UP000434957"/>
    </source>
</evidence>
<dbReference type="PANTHER" id="PTHR38795">
    <property type="entry name" value="DUF6604 DOMAIN-CONTAINING PROTEIN"/>
    <property type="match status" value="1"/>
</dbReference>
<dbReference type="AlphaFoldDB" id="A0A6A3KQ01"/>
<dbReference type="EMBL" id="QXFV01001121">
    <property type="protein sequence ID" value="KAE9014601.1"/>
    <property type="molecule type" value="Genomic_DNA"/>
</dbReference>
<evidence type="ECO:0000259" key="1">
    <source>
        <dbReference type="Pfam" id="PF20253"/>
    </source>
</evidence>
<dbReference type="Pfam" id="PF20253">
    <property type="entry name" value="DUF6604"/>
    <property type="match status" value="1"/>
</dbReference>
<dbReference type="SUPFAM" id="SSF48403">
    <property type="entry name" value="Ankyrin repeat"/>
    <property type="match status" value="1"/>
</dbReference>
<accession>A0A6A3KQ01</accession>
<gene>
    <name evidence="3" type="ORF">PR001_g15101</name>
    <name evidence="2" type="ORF">PR002_g15627</name>
    <name evidence="4" type="ORF">PR003_g15949</name>
</gene>
<dbReference type="EMBL" id="QXFT01001136">
    <property type="protein sequence ID" value="KAE9327731.1"/>
    <property type="molecule type" value="Genomic_DNA"/>
</dbReference>
<dbReference type="InterPro" id="IPR046539">
    <property type="entry name" value="DUF6604"/>
</dbReference>
<dbReference type="Proteomes" id="UP000434957">
    <property type="component" value="Unassembled WGS sequence"/>
</dbReference>